<evidence type="ECO:0000256" key="6">
    <source>
        <dbReference type="ARBA" id="ARBA00023004"/>
    </source>
</evidence>
<evidence type="ECO:0000256" key="3">
    <source>
        <dbReference type="ARBA" id="ARBA00022617"/>
    </source>
</evidence>
<proteinExistence type="inferred from homology"/>
<keyword evidence="4" id="KW-0479">Metal-binding</keyword>
<dbReference type="InterPro" id="IPR002401">
    <property type="entry name" value="Cyt_P450_E_grp-I"/>
</dbReference>
<dbReference type="Pfam" id="PF00067">
    <property type="entry name" value="p450"/>
    <property type="match status" value="1"/>
</dbReference>
<evidence type="ECO:0000256" key="7">
    <source>
        <dbReference type="ARBA" id="ARBA00023033"/>
    </source>
</evidence>
<dbReference type="VEuPathDB" id="VectorBase:CSON008717"/>
<dbReference type="SUPFAM" id="SSF48264">
    <property type="entry name" value="Cytochrome P450"/>
    <property type="match status" value="1"/>
</dbReference>
<dbReference type="InterPro" id="IPR050196">
    <property type="entry name" value="Cytochrome_P450_Monoox"/>
</dbReference>
<evidence type="ECO:0000256" key="1">
    <source>
        <dbReference type="ARBA" id="ARBA00001971"/>
    </source>
</evidence>
<comment type="similarity">
    <text evidence="2">Belongs to the cytochrome P450 family.</text>
</comment>
<evidence type="ECO:0000256" key="4">
    <source>
        <dbReference type="ARBA" id="ARBA00022723"/>
    </source>
</evidence>
<dbReference type="GO" id="GO:0005506">
    <property type="term" value="F:iron ion binding"/>
    <property type="evidence" value="ECO:0007669"/>
    <property type="project" value="InterPro"/>
</dbReference>
<sequence>MLLVIAIIIGIPVFLRFIHSKNAEDDLKVGVPGPKGWPLLGSLLEVRPYIKDLKLYKILHQYHETFGDVIQLRLGPVKMILSRDPKLTEAIVTNPKFGKSSEYKLFKDWSGENLVTMNGEKWQKMRKLMTPAFHFQILERFIPIFEEKTDIMIEIIEKHGAQSIELYPLLDNLTLDIISETSMGVSLNAQIDSHSPFIEANHKLLNIFQERLFSGYLTIDWIFRLSPLYKEHRDSIKIVNEVVDKVIEQRREKLLTEKNNNFDVNSDSSTKQRPALLDILLQAQIDENPLTNENIRHEVITFMFAGHESTAGTLFFTSYLIAKHPEVQQKLVKEIQMNSLDKDSHPLKIRDLNALPYMDNVIKEALRLYPPAIMNFKSCTEDSNILKSLMSKKKK</sequence>
<reference evidence="9" key="2">
    <citation type="submission" date="2018-07" db="EMBL/GenBank/DDBJ databases">
        <authorList>
            <person name="Quirk P.G."/>
            <person name="Krulwich T.A."/>
        </authorList>
    </citation>
    <scope>NUCLEOTIDE SEQUENCE</scope>
</reference>
<dbReference type="Gene3D" id="1.10.630.10">
    <property type="entry name" value="Cytochrome P450"/>
    <property type="match status" value="1"/>
</dbReference>
<keyword evidence="7" id="KW-0503">Monooxygenase</keyword>
<comment type="cofactor">
    <cofactor evidence="1">
        <name>heme</name>
        <dbReference type="ChEBI" id="CHEBI:30413"/>
    </cofactor>
</comment>
<evidence type="ECO:0000256" key="5">
    <source>
        <dbReference type="ARBA" id="ARBA00023002"/>
    </source>
</evidence>
<dbReference type="GO" id="GO:0020037">
    <property type="term" value="F:heme binding"/>
    <property type="evidence" value="ECO:0007669"/>
    <property type="project" value="InterPro"/>
</dbReference>
<evidence type="ECO:0000313" key="9">
    <source>
        <dbReference type="EMBL" id="SSX23316.1"/>
    </source>
</evidence>
<dbReference type="GO" id="GO:0004497">
    <property type="term" value="F:monooxygenase activity"/>
    <property type="evidence" value="ECO:0007669"/>
    <property type="project" value="UniProtKB-KW"/>
</dbReference>
<reference evidence="8" key="1">
    <citation type="submission" date="2018-04" db="EMBL/GenBank/DDBJ databases">
        <authorList>
            <person name="Go L.Y."/>
            <person name="Mitchell J.A."/>
        </authorList>
    </citation>
    <scope>NUCLEOTIDE SEQUENCE</scope>
    <source>
        <tissue evidence="8">Whole organism</tissue>
    </source>
</reference>
<keyword evidence="5" id="KW-0560">Oxidoreductase</keyword>
<gene>
    <name evidence="8" type="primary">CSON008717</name>
</gene>
<dbReference type="EMBL" id="UFQT01000332">
    <property type="protein sequence ID" value="SSX23316.1"/>
    <property type="molecule type" value="Genomic_DNA"/>
</dbReference>
<dbReference type="EMBL" id="UFQS01000332">
    <property type="protein sequence ID" value="SSX02949.1"/>
    <property type="molecule type" value="Genomic_DNA"/>
</dbReference>
<dbReference type="PANTHER" id="PTHR24291">
    <property type="entry name" value="CYTOCHROME P450 FAMILY 4"/>
    <property type="match status" value="1"/>
</dbReference>
<protein>
    <submittedName>
        <fullName evidence="8">CSON008717 protein</fullName>
    </submittedName>
</protein>
<keyword evidence="3" id="KW-0349">Heme</keyword>
<dbReference type="InterPro" id="IPR036396">
    <property type="entry name" value="Cyt_P450_sf"/>
</dbReference>
<dbReference type="AlphaFoldDB" id="A0A336KET5"/>
<name>A0A336KET5_CULSO</name>
<accession>A0A336KET5</accession>
<evidence type="ECO:0000256" key="2">
    <source>
        <dbReference type="ARBA" id="ARBA00010617"/>
    </source>
</evidence>
<evidence type="ECO:0000313" key="8">
    <source>
        <dbReference type="EMBL" id="SSX02949.1"/>
    </source>
</evidence>
<dbReference type="PANTHER" id="PTHR24291:SF187">
    <property type="entry name" value="CYTOCHROME P450 4AE1-RELATED"/>
    <property type="match status" value="1"/>
</dbReference>
<keyword evidence="6" id="KW-0408">Iron</keyword>
<dbReference type="InterPro" id="IPR001128">
    <property type="entry name" value="Cyt_P450"/>
</dbReference>
<organism evidence="8">
    <name type="scientific">Culicoides sonorensis</name>
    <name type="common">Biting midge</name>
    <dbReference type="NCBI Taxonomy" id="179676"/>
    <lineage>
        <taxon>Eukaryota</taxon>
        <taxon>Metazoa</taxon>
        <taxon>Ecdysozoa</taxon>
        <taxon>Arthropoda</taxon>
        <taxon>Hexapoda</taxon>
        <taxon>Insecta</taxon>
        <taxon>Pterygota</taxon>
        <taxon>Neoptera</taxon>
        <taxon>Endopterygota</taxon>
        <taxon>Diptera</taxon>
        <taxon>Nematocera</taxon>
        <taxon>Chironomoidea</taxon>
        <taxon>Ceratopogonidae</taxon>
        <taxon>Ceratopogoninae</taxon>
        <taxon>Culicoides</taxon>
        <taxon>Monoculicoides</taxon>
    </lineage>
</organism>
<dbReference type="GO" id="GO:0016705">
    <property type="term" value="F:oxidoreductase activity, acting on paired donors, with incorporation or reduction of molecular oxygen"/>
    <property type="evidence" value="ECO:0007669"/>
    <property type="project" value="InterPro"/>
</dbReference>
<dbReference type="PRINTS" id="PR00463">
    <property type="entry name" value="EP450I"/>
</dbReference>